<evidence type="ECO:0000313" key="2">
    <source>
        <dbReference type="Proteomes" id="UP000294155"/>
    </source>
</evidence>
<comment type="caution">
    <text evidence="1">The sequence shown here is derived from an EMBL/GenBank/DDBJ whole genome shotgun (WGS) entry which is preliminary data.</text>
</comment>
<protein>
    <recommendedName>
        <fullName evidence="3">Lipoprotein</fullName>
    </recommendedName>
</protein>
<dbReference type="RefSeq" id="WP_129920904.1">
    <property type="nucleotide sequence ID" value="NZ_SEWE01000016.1"/>
</dbReference>
<dbReference type="AlphaFoldDB" id="A0A4Q5LDP9"/>
<keyword evidence="2" id="KW-1185">Reference proteome</keyword>
<proteinExistence type="predicted"/>
<dbReference type="EMBL" id="SEWE01000016">
    <property type="protein sequence ID" value="RYU79904.1"/>
    <property type="molecule type" value="Genomic_DNA"/>
</dbReference>
<dbReference type="PROSITE" id="PS51257">
    <property type="entry name" value="PROKAR_LIPOPROTEIN"/>
    <property type="match status" value="1"/>
</dbReference>
<gene>
    <name evidence="1" type="ORF">EWM57_09470</name>
</gene>
<evidence type="ECO:0008006" key="3">
    <source>
        <dbReference type="Google" id="ProtNLM"/>
    </source>
</evidence>
<reference evidence="1 2" key="1">
    <citation type="submission" date="2019-02" db="EMBL/GenBank/DDBJ databases">
        <title>Bacterial novel species isolated from soil.</title>
        <authorList>
            <person name="Jung H.-Y."/>
        </authorList>
    </citation>
    <scope>NUCLEOTIDE SEQUENCE [LARGE SCALE GENOMIC DNA]</scope>
    <source>
        <strain evidence="1 2">1-3-3-3</strain>
    </source>
</reference>
<organism evidence="1 2">
    <name type="scientific">Hymenobacter persicinus</name>
    <dbReference type="NCBI Taxonomy" id="2025506"/>
    <lineage>
        <taxon>Bacteria</taxon>
        <taxon>Pseudomonadati</taxon>
        <taxon>Bacteroidota</taxon>
        <taxon>Cytophagia</taxon>
        <taxon>Cytophagales</taxon>
        <taxon>Hymenobacteraceae</taxon>
        <taxon>Hymenobacter</taxon>
    </lineage>
</organism>
<dbReference type="OrthoDB" id="886609at2"/>
<accession>A0A4Q5LDP9</accession>
<sequence>MSSKERIRYSFFAALGLLAACTGSPEEKPPVMQKPATTRPAALPAEPTLCLLPTYDVEQVSEARKSFDKTRLSNKLVRQMVERNPRLPRLFNEYFDAWELYALDTVRCQAFSLVSYLYRHEDCCTDIYYVTFGPDGKKVIDWAAIAATGADGMWSATATMQAQANTLRVTKRKKDSEDGEQPSFQDSVVTDYSVTPQGKFIRARVDSVRTKLTTRN</sequence>
<dbReference type="Proteomes" id="UP000294155">
    <property type="component" value="Unassembled WGS sequence"/>
</dbReference>
<evidence type="ECO:0000313" key="1">
    <source>
        <dbReference type="EMBL" id="RYU79904.1"/>
    </source>
</evidence>
<name>A0A4Q5LDP9_9BACT</name>